<name>A0AAV2U2U4_CALDB</name>
<dbReference type="AlphaFoldDB" id="A0AAV2U2U4"/>
<dbReference type="EMBL" id="CAXLJL010001022">
    <property type="protein sequence ID" value="CAL5142350.1"/>
    <property type="molecule type" value="Genomic_DNA"/>
</dbReference>
<keyword evidence="1" id="KW-0732">Signal</keyword>
<protein>
    <submittedName>
        <fullName evidence="2">Uncharacterized protein</fullName>
    </submittedName>
</protein>
<dbReference type="Proteomes" id="UP001497525">
    <property type="component" value="Unassembled WGS sequence"/>
</dbReference>
<proteinExistence type="predicted"/>
<reference evidence="2" key="1">
    <citation type="submission" date="2024-06" db="EMBL/GenBank/DDBJ databases">
        <authorList>
            <person name="Liu X."/>
            <person name="Lenzi L."/>
            <person name="Haldenby T S."/>
            <person name="Uol C."/>
        </authorList>
    </citation>
    <scope>NUCLEOTIDE SEQUENCE</scope>
</reference>
<evidence type="ECO:0000313" key="3">
    <source>
        <dbReference type="Proteomes" id="UP001497525"/>
    </source>
</evidence>
<evidence type="ECO:0000313" key="2">
    <source>
        <dbReference type="EMBL" id="CAL5142350.1"/>
    </source>
</evidence>
<sequence length="85" mass="9353">MISFAFGALIFLLLSDEHVLGGNSVWVDLEPRLMENVNSYGSVRDVVGSILQDFDAFIRMNLMTVSVVKAALRQRIRPKVAVGTG</sequence>
<evidence type="ECO:0000256" key="1">
    <source>
        <dbReference type="SAM" id="SignalP"/>
    </source>
</evidence>
<gene>
    <name evidence="2" type="ORF">CDAUBV1_LOCUS17587</name>
</gene>
<feature type="chain" id="PRO_5043988143" evidence="1">
    <location>
        <begin position="22"/>
        <end position="85"/>
    </location>
</feature>
<feature type="signal peptide" evidence="1">
    <location>
        <begin position="1"/>
        <end position="21"/>
    </location>
</feature>
<comment type="caution">
    <text evidence="2">The sequence shown here is derived from an EMBL/GenBank/DDBJ whole genome shotgun (WGS) entry which is preliminary data.</text>
</comment>
<organism evidence="2 3">
    <name type="scientific">Calicophoron daubneyi</name>
    <name type="common">Rumen fluke</name>
    <name type="synonym">Paramphistomum daubneyi</name>
    <dbReference type="NCBI Taxonomy" id="300641"/>
    <lineage>
        <taxon>Eukaryota</taxon>
        <taxon>Metazoa</taxon>
        <taxon>Spiralia</taxon>
        <taxon>Lophotrochozoa</taxon>
        <taxon>Platyhelminthes</taxon>
        <taxon>Trematoda</taxon>
        <taxon>Digenea</taxon>
        <taxon>Plagiorchiida</taxon>
        <taxon>Pronocephalata</taxon>
        <taxon>Paramphistomoidea</taxon>
        <taxon>Paramphistomidae</taxon>
        <taxon>Calicophoron</taxon>
    </lineage>
</organism>
<accession>A0AAV2U2U4</accession>